<reference evidence="1 2" key="1">
    <citation type="submission" date="2016-03" db="EMBL/GenBank/DDBJ databases">
        <title>Draft genome sequence of Acetobacter malorum CECT 7742, a strain isolated from strawberry vinegar.</title>
        <authorList>
            <person name="Sainz F."/>
            <person name="Mas A."/>
            <person name="Torija M.J."/>
        </authorList>
    </citation>
    <scope>NUCLEOTIDE SEQUENCE [LARGE SCALE GENOMIC DNA]</scope>
    <source>
        <strain evidence="1 2">CECT 7742</strain>
    </source>
</reference>
<dbReference type="STRING" id="178901.AmDm5_1509"/>
<gene>
    <name evidence="1" type="ORF">Amal_01365</name>
</gene>
<evidence type="ECO:0000313" key="2">
    <source>
        <dbReference type="Proteomes" id="UP000077349"/>
    </source>
</evidence>
<dbReference type="InterPro" id="IPR053842">
    <property type="entry name" value="NikA-like"/>
</dbReference>
<comment type="caution">
    <text evidence="1">The sequence shown here is derived from an EMBL/GenBank/DDBJ whole genome shotgun (WGS) entry which is preliminary data.</text>
</comment>
<name>A0A087PQG0_9PROT</name>
<accession>A0A087PQG0</accession>
<dbReference type="PATRIC" id="fig|178901.10.peg.1464"/>
<proteinExistence type="predicted"/>
<dbReference type="AlphaFoldDB" id="A0A087PQG0"/>
<organism evidence="1 2">
    <name type="scientific">Acetobacter malorum</name>
    <dbReference type="NCBI Taxonomy" id="178901"/>
    <lineage>
        <taxon>Bacteria</taxon>
        <taxon>Pseudomonadati</taxon>
        <taxon>Pseudomonadota</taxon>
        <taxon>Alphaproteobacteria</taxon>
        <taxon>Acetobacterales</taxon>
        <taxon>Acetobacteraceae</taxon>
        <taxon>Acetobacter</taxon>
    </lineage>
</organism>
<evidence type="ECO:0000313" key="1">
    <source>
        <dbReference type="EMBL" id="OAG77378.1"/>
    </source>
</evidence>
<protein>
    <submittedName>
        <fullName evidence="1">Uncharacterized protein</fullName>
    </submittedName>
</protein>
<dbReference type="Proteomes" id="UP000077349">
    <property type="component" value="Unassembled WGS sequence"/>
</dbReference>
<sequence length="116" mass="12331">MSVKQSPKTHGRCHDMRIRLSDAEHAALGRAACAAGVTCSSWLRSVMLAVVVTKGRHDALVIALQEVAHQLSAIGNNLNQIAHVLNGGRSTDVGHTLLAVDDATAHARALLRKIRA</sequence>
<dbReference type="EMBL" id="LVHD01000014">
    <property type="protein sequence ID" value="OAG77378.1"/>
    <property type="molecule type" value="Genomic_DNA"/>
</dbReference>
<dbReference type="Pfam" id="PF21983">
    <property type="entry name" value="NikA-like"/>
    <property type="match status" value="1"/>
</dbReference>